<evidence type="ECO:0000256" key="4">
    <source>
        <dbReference type="ARBA" id="ARBA00004752"/>
    </source>
</evidence>
<dbReference type="GO" id="GO:0071949">
    <property type="term" value="F:FAD binding"/>
    <property type="evidence" value="ECO:0007669"/>
    <property type="project" value="InterPro"/>
</dbReference>
<evidence type="ECO:0000256" key="10">
    <source>
        <dbReference type="ARBA" id="ARBA00022827"/>
    </source>
</evidence>
<dbReference type="InterPro" id="IPR003170">
    <property type="entry name" value="MurB"/>
</dbReference>
<comment type="similarity">
    <text evidence="19">Belongs to the MurB family.</text>
</comment>
<dbReference type="Pfam" id="PF02873">
    <property type="entry name" value="MurB_C"/>
    <property type="match status" value="1"/>
</dbReference>
<evidence type="ECO:0000256" key="19">
    <source>
        <dbReference type="HAMAP-Rule" id="MF_00037"/>
    </source>
</evidence>
<evidence type="ECO:0000256" key="2">
    <source>
        <dbReference type="ARBA" id="ARBA00003921"/>
    </source>
</evidence>
<dbReference type="Gene3D" id="3.30.465.10">
    <property type="match status" value="1"/>
</dbReference>
<accession>A0A4P6HI21</accession>
<keyword evidence="16 19" id="KW-0961">Cell wall biogenesis/degradation</keyword>
<evidence type="ECO:0000256" key="7">
    <source>
        <dbReference type="ARBA" id="ARBA00022490"/>
    </source>
</evidence>
<dbReference type="HAMAP" id="MF_00037">
    <property type="entry name" value="MurB"/>
    <property type="match status" value="1"/>
</dbReference>
<dbReference type="Pfam" id="PF01565">
    <property type="entry name" value="FAD_binding_4"/>
    <property type="match status" value="1"/>
</dbReference>
<evidence type="ECO:0000256" key="11">
    <source>
        <dbReference type="ARBA" id="ARBA00022857"/>
    </source>
</evidence>
<keyword evidence="9 19" id="KW-0285">Flavoprotein</keyword>
<dbReference type="PANTHER" id="PTHR21071:SF4">
    <property type="entry name" value="UDP-N-ACETYLENOLPYRUVOYLGLUCOSAMINE REDUCTASE"/>
    <property type="match status" value="1"/>
</dbReference>
<organism evidence="21 22">
    <name type="scientific">Solidesulfovibrio carbinolicus</name>
    <dbReference type="NCBI Taxonomy" id="296842"/>
    <lineage>
        <taxon>Bacteria</taxon>
        <taxon>Pseudomonadati</taxon>
        <taxon>Thermodesulfobacteriota</taxon>
        <taxon>Desulfovibrionia</taxon>
        <taxon>Desulfovibrionales</taxon>
        <taxon>Desulfovibrionaceae</taxon>
        <taxon>Solidesulfovibrio</taxon>
    </lineage>
</organism>
<evidence type="ECO:0000256" key="18">
    <source>
        <dbReference type="ARBA" id="ARBA00048914"/>
    </source>
</evidence>
<dbReference type="SUPFAM" id="SSF56194">
    <property type="entry name" value="Uridine diphospho-N-Acetylenolpyruvylglucosamine reductase, MurB, C-terminal domain"/>
    <property type="match status" value="1"/>
</dbReference>
<dbReference type="InterPro" id="IPR011601">
    <property type="entry name" value="MurB_C"/>
</dbReference>
<comment type="cofactor">
    <cofactor evidence="1 19">
        <name>FAD</name>
        <dbReference type="ChEBI" id="CHEBI:57692"/>
    </cofactor>
</comment>
<dbReference type="GO" id="GO:0005829">
    <property type="term" value="C:cytosol"/>
    <property type="evidence" value="ECO:0007669"/>
    <property type="project" value="TreeGrafter"/>
</dbReference>
<evidence type="ECO:0000256" key="12">
    <source>
        <dbReference type="ARBA" id="ARBA00022960"/>
    </source>
</evidence>
<keyword evidence="22" id="KW-1185">Reference proteome</keyword>
<dbReference type="GO" id="GO:0009252">
    <property type="term" value="P:peptidoglycan biosynthetic process"/>
    <property type="evidence" value="ECO:0007669"/>
    <property type="project" value="UniProtKB-UniRule"/>
</dbReference>
<dbReference type="InterPro" id="IPR006094">
    <property type="entry name" value="Oxid_FAD_bind_N"/>
</dbReference>
<feature type="active site" evidence="19">
    <location>
        <position position="168"/>
    </location>
</feature>
<evidence type="ECO:0000256" key="1">
    <source>
        <dbReference type="ARBA" id="ARBA00001974"/>
    </source>
</evidence>
<evidence type="ECO:0000256" key="3">
    <source>
        <dbReference type="ARBA" id="ARBA00004496"/>
    </source>
</evidence>
<feature type="active site" evidence="19">
    <location>
        <position position="290"/>
    </location>
</feature>
<dbReference type="AlphaFoldDB" id="A0A4P6HI21"/>
<dbReference type="SUPFAM" id="SSF56176">
    <property type="entry name" value="FAD-binding/transporter-associated domain-like"/>
    <property type="match status" value="1"/>
</dbReference>
<dbReference type="Gene3D" id="3.90.78.10">
    <property type="entry name" value="UDP-N-acetylenolpyruvoylglucosamine reductase, C-terminal domain"/>
    <property type="match status" value="1"/>
</dbReference>
<dbReference type="GO" id="GO:0008762">
    <property type="term" value="F:UDP-N-acetylmuramate dehydrogenase activity"/>
    <property type="evidence" value="ECO:0007669"/>
    <property type="project" value="UniProtKB-UniRule"/>
</dbReference>
<feature type="domain" description="FAD-binding PCMH-type" evidence="20">
    <location>
        <begin position="19"/>
        <end position="211"/>
    </location>
</feature>
<keyword evidence="13 19" id="KW-0573">Peptidoglycan synthesis</keyword>
<dbReference type="InterPro" id="IPR016167">
    <property type="entry name" value="FAD-bd_PCMH_sub1"/>
</dbReference>
<evidence type="ECO:0000256" key="9">
    <source>
        <dbReference type="ARBA" id="ARBA00022630"/>
    </source>
</evidence>
<evidence type="ECO:0000313" key="21">
    <source>
        <dbReference type="EMBL" id="QAZ66687.1"/>
    </source>
</evidence>
<dbReference type="EC" id="1.3.1.98" evidence="5 19"/>
<evidence type="ECO:0000256" key="17">
    <source>
        <dbReference type="ARBA" id="ARBA00031026"/>
    </source>
</evidence>
<evidence type="ECO:0000256" key="13">
    <source>
        <dbReference type="ARBA" id="ARBA00022984"/>
    </source>
</evidence>
<comment type="pathway">
    <text evidence="4 19">Cell wall biogenesis; peptidoglycan biosynthesis.</text>
</comment>
<dbReference type="UniPathway" id="UPA00219"/>
<dbReference type="GO" id="GO:0051301">
    <property type="term" value="P:cell division"/>
    <property type="evidence" value="ECO:0007669"/>
    <property type="project" value="UniProtKB-KW"/>
</dbReference>
<keyword evidence="15 19" id="KW-0131">Cell cycle</keyword>
<keyword evidence="11 19" id="KW-0521">NADP</keyword>
<gene>
    <name evidence="19" type="primary">murB</name>
    <name evidence="21" type="ORF">C3Y92_05295</name>
</gene>
<sequence length="295" mass="31247">MALKVEAGPLLSARTTLQLGGRALAEVVFDQADDALGLGETLERLGGAPLALGGGSNLLARDGELPLVLVRPRLRDEPRVLPDRPEGKVRVRCGAGVKLQRLVAWLATQGLSGLGGLIGVPGSVGGAVAGNAGSYGDEVGAILARVQLWTPERGLFWAGREKLDIGYRRFVVPGLTGFFLVLEAEFDCEVREPIEIRQEMIANLKKKRASQPITAATAGCVFKNPPGEAAWRLLAESGFAGRAVGKMAFSSLHANFLVNLGGGTSGEALELLALAREAVRERFGRQLELEVRVVP</sequence>
<keyword evidence="10 19" id="KW-0274">FAD</keyword>
<comment type="function">
    <text evidence="2 19">Cell wall formation.</text>
</comment>
<dbReference type="InterPro" id="IPR036318">
    <property type="entry name" value="FAD-bd_PCMH-like_sf"/>
</dbReference>
<proteinExistence type="inferred from homology"/>
<keyword evidence="7 19" id="KW-0963">Cytoplasm</keyword>
<dbReference type="KEGG" id="dcb:C3Y92_05295"/>
<keyword evidence="14 19" id="KW-0560">Oxidoreductase</keyword>
<comment type="catalytic activity">
    <reaction evidence="18 19">
        <text>UDP-N-acetyl-alpha-D-muramate + NADP(+) = UDP-N-acetyl-3-O-(1-carboxyvinyl)-alpha-D-glucosamine + NADPH + H(+)</text>
        <dbReference type="Rhea" id="RHEA:12248"/>
        <dbReference type="ChEBI" id="CHEBI:15378"/>
        <dbReference type="ChEBI" id="CHEBI:57783"/>
        <dbReference type="ChEBI" id="CHEBI:58349"/>
        <dbReference type="ChEBI" id="CHEBI:68483"/>
        <dbReference type="ChEBI" id="CHEBI:70757"/>
        <dbReference type="EC" id="1.3.1.98"/>
    </reaction>
</comment>
<keyword evidence="8 19" id="KW-0132">Cell division</keyword>
<evidence type="ECO:0000256" key="14">
    <source>
        <dbReference type="ARBA" id="ARBA00023002"/>
    </source>
</evidence>
<dbReference type="Gene3D" id="3.30.43.10">
    <property type="entry name" value="Uridine Diphospho-n-acetylenolpyruvylglucosamine Reductase, domain 2"/>
    <property type="match status" value="1"/>
</dbReference>
<dbReference type="OrthoDB" id="9804753at2"/>
<evidence type="ECO:0000256" key="5">
    <source>
        <dbReference type="ARBA" id="ARBA00012518"/>
    </source>
</evidence>
<dbReference type="EMBL" id="CP026538">
    <property type="protein sequence ID" value="QAZ66687.1"/>
    <property type="molecule type" value="Genomic_DNA"/>
</dbReference>
<feature type="active site" description="Proton donor" evidence="19">
    <location>
        <position position="220"/>
    </location>
</feature>
<reference evidence="21 22" key="1">
    <citation type="submission" date="2018-02" db="EMBL/GenBank/DDBJ databases">
        <title>Genome sequence of Desulfovibrio carbinolicus DSM 3852.</title>
        <authorList>
            <person name="Wilbanks E."/>
            <person name="Skennerton C.T."/>
            <person name="Orphan V.J."/>
        </authorList>
    </citation>
    <scope>NUCLEOTIDE SEQUENCE [LARGE SCALE GENOMIC DNA]</scope>
    <source>
        <strain evidence="21 22">DSM 3852</strain>
    </source>
</reference>
<dbReference type="InterPro" id="IPR016166">
    <property type="entry name" value="FAD-bd_PCMH"/>
</dbReference>
<name>A0A4P6HI21_9BACT</name>
<comment type="subcellular location">
    <subcellularLocation>
        <location evidence="3 19">Cytoplasm</location>
    </subcellularLocation>
</comment>
<dbReference type="GO" id="GO:0008360">
    <property type="term" value="P:regulation of cell shape"/>
    <property type="evidence" value="ECO:0007669"/>
    <property type="project" value="UniProtKB-KW"/>
</dbReference>
<dbReference type="InterPro" id="IPR036635">
    <property type="entry name" value="MurB_C_sf"/>
</dbReference>
<dbReference type="PROSITE" id="PS51387">
    <property type="entry name" value="FAD_PCMH"/>
    <property type="match status" value="1"/>
</dbReference>
<dbReference type="Proteomes" id="UP000293296">
    <property type="component" value="Chromosome"/>
</dbReference>
<evidence type="ECO:0000313" key="22">
    <source>
        <dbReference type="Proteomes" id="UP000293296"/>
    </source>
</evidence>
<keyword evidence="12 19" id="KW-0133">Cell shape</keyword>
<dbReference type="InterPro" id="IPR016169">
    <property type="entry name" value="FAD-bd_PCMH_sub2"/>
</dbReference>
<dbReference type="GO" id="GO:0071555">
    <property type="term" value="P:cell wall organization"/>
    <property type="evidence" value="ECO:0007669"/>
    <property type="project" value="UniProtKB-KW"/>
</dbReference>
<protein>
    <recommendedName>
        <fullName evidence="6 19">UDP-N-acetylenolpyruvoylglucosamine reductase</fullName>
        <ecNumber evidence="5 19">1.3.1.98</ecNumber>
    </recommendedName>
    <alternativeName>
        <fullName evidence="17 19">UDP-N-acetylmuramate dehydrogenase</fullName>
    </alternativeName>
</protein>
<dbReference type="PANTHER" id="PTHR21071">
    <property type="entry name" value="UDP-N-ACETYLENOLPYRUVOYLGLUCOSAMINE REDUCTASE"/>
    <property type="match status" value="1"/>
</dbReference>
<evidence type="ECO:0000256" key="15">
    <source>
        <dbReference type="ARBA" id="ARBA00023306"/>
    </source>
</evidence>
<evidence type="ECO:0000256" key="8">
    <source>
        <dbReference type="ARBA" id="ARBA00022618"/>
    </source>
</evidence>
<evidence type="ECO:0000256" key="6">
    <source>
        <dbReference type="ARBA" id="ARBA00015188"/>
    </source>
</evidence>
<evidence type="ECO:0000256" key="16">
    <source>
        <dbReference type="ARBA" id="ARBA00023316"/>
    </source>
</evidence>
<evidence type="ECO:0000259" key="20">
    <source>
        <dbReference type="PROSITE" id="PS51387"/>
    </source>
</evidence>
<dbReference type="RefSeq" id="WP_129350268.1">
    <property type="nucleotide sequence ID" value="NZ_CP026538.1"/>
</dbReference>